<evidence type="ECO:0000259" key="1">
    <source>
        <dbReference type="Pfam" id="PF18812"/>
    </source>
</evidence>
<dbReference type="Pfam" id="PF18812">
    <property type="entry name" value="PBECR3"/>
    <property type="match status" value="1"/>
</dbReference>
<comment type="caution">
    <text evidence="2">The sequence shown here is derived from an EMBL/GenBank/DDBJ whole genome shotgun (WGS) entry which is preliminary data.</text>
</comment>
<evidence type="ECO:0000313" key="2">
    <source>
        <dbReference type="EMBL" id="MFC3848139.1"/>
    </source>
</evidence>
<proteinExistence type="predicted"/>
<evidence type="ECO:0000313" key="3">
    <source>
        <dbReference type="Proteomes" id="UP001595783"/>
    </source>
</evidence>
<dbReference type="EMBL" id="JBHRZO010000040">
    <property type="protein sequence ID" value="MFC3848139.1"/>
    <property type="molecule type" value="Genomic_DNA"/>
</dbReference>
<gene>
    <name evidence="2" type="ORF">ACFOPX_06330</name>
</gene>
<dbReference type="InterPro" id="IPR041301">
    <property type="entry name" value="PBECR3"/>
</dbReference>
<feature type="non-terminal residue" evidence="2">
    <location>
        <position position="144"/>
    </location>
</feature>
<sequence length="144" mass="16222">MGDFAPQDKGLMQELGFDSKYPVKITFNGDALKHIERRHGEGAILVKKGQQPAVTRDDIIHYEDIVNNADKAVVDTDKYHQKVLISGKQVNGYVVVVETISTKKNELKLKTIYKEYGELENNKHFAGEYADYPKIAETSLSPKP</sequence>
<accession>A0ABV7ZIN9</accession>
<keyword evidence="3" id="KW-1185">Reference proteome</keyword>
<feature type="domain" description="Phage-Barnase-EndoU-ColicinE5/D-RelE like nuclease 3" evidence="1">
    <location>
        <begin position="11"/>
        <end position="119"/>
    </location>
</feature>
<reference evidence="3" key="1">
    <citation type="journal article" date="2019" name="Int. J. Syst. Evol. Microbiol.">
        <title>The Global Catalogue of Microorganisms (GCM) 10K type strain sequencing project: providing services to taxonomists for standard genome sequencing and annotation.</title>
        <authorList>
            <consortium name="The Broad Institute Genomics Platform"/>
            <consortium name="The Broad Institute Genome Sequencing Center for Infectious Disease"/>
            <person name="Wu L."/>
            <person name="Ma J."/>
        </authorList>
    </citation>
    <scope>NUCLEOTIDE SEQUENCE [LARGE SCALE GENOMIC DNA]</scope>
    <source>
        <strain evidence="3">CCUG 53816</strain>
    </source>
</reference>
<name>A0ABV7ZIN9_9HELI</name>
<protein>
    <recommendedName>
        <fullName evidence="1">Phage-Barnase-EndoU-ColicinE5/D-RelE like nuclease 3 domain-containing protein</fullName>
    </recommendedName>
</protein>
<organism evidence="2 3">
    <name type="scientific">Helicobacter baculiformis</name>
    <dbReference type="NCBI Taxonomy" id="427351"/>
    <lineage>
        <taxon>Bacteria</taxon>
        <taxon>Pseudomonadati</taxon>
        <taxon>Campylobacterota</taxon>
        <taxon>Epsilonproteobacteria</taxon>
        <taxon>Campylobacterales</taxon>
        <taxon>Helicobacteraceae</taxon>
        <taxon>Helicobacter</taxon>
    </lineage>
</organism>
<dbReference type="Proteomes" id="UP001595783">
    <property type="component" value="Unassembled WGS sequence"/>
</dbReference>